<evidence type="ECO:0000259" key="2">
    <source>
        <dbReference type="Pfam" id="PF04194"/>
    </source>
</evidence>
<evidence type="ECO:0000313" key="3">
    <source>
        <dbReference type="EMBL" id="MQM03118.1"/>
    </source>
</evidence>
<accession>A0A843W823</accession>
<dbReference type="PANTHER" id="PTHR12298:SF4">
    <property type="entry name" value="PROGRAMMED CELL DEATH PROTEIN 2"/>
    <property type="match status" value="1"/>
</dbReference>
<gene>
    <name evidence="3" type="ORF">Taro_035899</name>
</gene>
<organism evidence="3 4">
    <name type="scientific">Colocasia esculenta</name>
    <name type="common">Wild taro</name>
    <name type="synonym">Arum esculentum</name>
    <dbReference type="NCBI Taxonomy" id="4460"/>
    <lineage>
        <taxon>Eukaryota</taxon>
        <taxon>Viridiplantae</taxon>
        <taxon>Streptophyta</taxon>
        <taxon>Embryophyta</taxon>
        <taxon>Tracheophyta</taxon>
        <taxon>Spermatophyta</taxon>
        <taxon>Magnoliopsida</taxon>
        <taxon>Liliopsida</taxon>
        <taxon>Araceae</taxon>
        <taxon>Aroideae</taxon>
        <taxon>Colocasieae</taxon>
        <taxon>Colocasia</taxon>
    </lineage>
</organism>
<proteinExistence type="predicted"/>
<dbReference type="EMBL" id="NMUH01002978">
    <property type="protein sequence ID" value="MQM03118.1"/>
    <property type="molecule type" value="Genomic_DNA"/>
</dbReference>
<dbReference type="PANTHER" id="PTHR12298">
    <property type="entry name" value="PCDC2 PROGRAMMED CELL DEATH PROTEIN 2 -RELATED"/>
    <property type="match status" value="1"/>
</dbReference>
<sequence length="442" mass="50109">MGDKLKDPSLMTEIGSLQIAPASAEGAEEVLEAKETEEGDEEEEEMEEEDEEEDEGEDDLLVTLGFAEKPKSPKSLLRYLFPSKAGGVPVHGWILSTSLRRSPERVASVASLFNSFFRSTAVIKLVYAPLSEKQAAFHRTLFMFMCPSMGCLLRDQHEQWKQSRENPPRSVKVFRCQLPRSNPFYSSEPPKYDGSDKPSGAGGFFFLEMWTLQFVVGVAHGKETKFVEAAKEHVTAQRSIRLYIGVQDIEVTVASLFPLKPRTLCQVTAMPNYQKDVKVNVDQKSLASFQERISNAPEQILRIYCMPVSFHFGHTVLSKLKFVDSEFGPACNLFETLFDCIEVLSVNLYDKYCRDVKSKPLWPLMTGRPSKADIPKCNYCRGPLCYEFQILPQLLYYFGVRNDADSLDWATIVVYTCMASCEEGMEYKEECAWVQLYAQSSF</sequence>
<dbReference type="InterPro" id="IPR007320">
    <property type="entry name" value="PDCD2_C"/>
</dbReference>
<dbReference type="AlphaFoldDB" id="A0A843W823"/>
<dbReference type="Pfam" id="PF04194">
    <property type="entry name" value="PDCD2_C"/>
    <property type="match status" value="1"/>
</dbReference>
<dbReference type="OrthoDB" id="443682at2759"/>
<feature type="region of interest" description="Disordered" evidence="1">
    <location>
        <begin position="1"/>
        <end position="58"/>
    </location>
</feature>
<keyword evidence="4" id="KW-1185">Reference proteome</keyword>
<reference evidence="3" key="1">
    <citation type="submission" date="2017-07" db="EMBL/GenBank/DDBJ databases">
        <title>Taro Niue Genome Assembly and Annotation.</title>
        <authorList>
            <person name="Atibalentja N."/>
            <person name="Keating K."/>
            <person name="Fields C.J."/>
        </authorList>
    </citation>
    <scope>NUCLEOTIDE SEQUENCE</scope>
    <source>
        <strain evidence="3">Niue_2</strain>
        <tissue evidence="3">Leaf</tissue>
    </source>
</reference>
<feature type="domain" description="Programmed cell death protein 2 C-terminal" evidence="2">
    <location>
        <begin position="354"/>
        <end position="435"/>
    </location>
</feature>
<dbReference type="Proteomes" id="UP000652761">
    <property type="component" value="Unassembled WGS sequence"/>
</dbReference>
<comment type="caution">
    <text evidence="3">The sequence shown here is derived from an EMBL/GenBank/DDBJ whole genome shotgun (WGS) entry which is preliminary data.</text>
</comment>
<name>A0A843W823_COLES</name>
<feature type="compositionally biased region" description="Acidic residues" evidence="1">
    <location>
        <begin position="37"/>
        <end position="58"/>
    </location>
</feature>
<evidence type="ECO:0000313" key="4">
    <source>
        <dbReference type="Proteomes" id="UP000652761"/>
    </source>
</evidence>
<protein>
    <recommendedName>
        <fullName evidence="2">Programmed cell death protein 2 C-terminal domain-containing protein</fullName>
    </recommendedName>
</protein>
<evidence type="ECO:0000256" key="1">
    <source>
        <dbReference type="SAM" id="MobiDB-lite"/>
    </source>
</evidence>
<dbReference type="GO" id="GO:0005737">
    <property type="term" value="C:cytoplasm"/>
    <property type="evidence" value="ECO:0007669"/>
    <property type="project" value="InterPro"/>
</dbReference>